<dbReference type="InterPro" id="IPR050223">
    <property type="entry name" value="D-isomer_2-hydroxyacid_DH"/>
</dbReference>
<dbReference type="GO" id="GO:0016618">
    <property type="term" value="F:hydroxypyruvate reductase [NAD(P)H] activity"/>
    <property type="evidence" value="ECO:0007669"/>
    <property type="project" value="TreeGrafter"/>
</dbReference>
<evidence type="ECO:0000256" key="1">
    <source>
        <dbReference type="ARBA" id="ARBA00023002"/>
    </source>
</evidence>
<dbReference type="SUPFAM" id="SSF51735">
    <property type="entry name" value="NAD(P)-binding Rossmann-fold domains"/>
    <property type="match status" value="1"/>
</dbReference>
<dbReference type="OrthoDB" id="4324715at2"/>
<comment type="caution">
    <text evidence="4">The sequence shown here is derived from an EMBL/GenBank/DDBJ whole genome shotgun (WGS) entry which is preliminary data.</text>
</comment>
<protein>
    <submittedName>
        <fullName evidence="4">2-hydroxyacid dehydrogenase</fullName>
    </submittedName>
</protein>
<sequence length="314" mass="33469">MGTSLPYGAGVTLTVLVPDEFGVEKLSEVDGVRPILYTPGQPFPPEAQDAEVLVPKFLSGTDPAAVFATLPKLRLVQLLSAGAENFVGRIPDGVLLSTCRGAHGGSTAEWAIGALLAIYRDLLVFEQARIEGRWDYHFTDTLQGKQVLVVGAGDLGEQFRRRLEPFDATATMVGREARDGVHGVDELPDLLGSFDAVVVFVPLTAETERMVDAKFLSCMKDGAILLNGARGPVVDTDALLAELVSGRLRAALDVTDPEPLPEDHPLWTAPGLLLTPHVAGSCAGNKERAYSIVTAEVARFAAGESPRNLVNGLY</sequence>
<evidence type="ECO:0000259" key="3">
    <source>
        <dbReference type="Pfam" id="PF02826"/>
    </source>
</evidence>
<dbReference type="Pfam" id="PF02826">
    <property type="entry name" value="2-Hacid_dh_C"/>
    <property type="match status" value="1"/>
</dbReference>
<dbReference type="SUPFAM" id="SSF52283">
    <property type="entry name" value="Formate/glycerate dehydrogenase catalytic domain-like"/>
    <property type="match status" value="1"/>
</dbReference>
<accession>A0A563EFZ6</accession>
<organism evidence="4 5">
    <name type="scientific">Lentzea tibetensis</name>
    <dbReference type="NCBI Taxonomy" id="2591470"/>
    <lineage>
        <taxon>Bacteria</taxon>
        <taxon>Bacillati</taxon>
        <taxon>Actinomycetota</taxon>
        <taxon>Actinomycetes</taxon>
        <taxon>Pseudonocardiales</taxon>
        <taxon>Pseudonocardiaceae</taxon>
        <taxon>Lentzea</taxon>
    </lineage>
</organism>
<gene>
    <name evidence="4" type="ORF">FKR81_41400</name>
</gene>
<keyword evidence="5" id="KW-1185">Reference proteome</keyword>
<feature type="domain" description="D-isomer specific 2-hydroxyacid dehydrogenase NAD-binding" evidence="3">
    <location>
        <begin position="113"/>
        <end position="279"/>
    </location>
</feature>
<evidence type="ECO:0000256" key="2">
    <source>
        <dbReference type="ARBA" id="ARBA00023027"/>
    </source>
</evidence>
<proteinExistence type="predicted"/>
<dbReference type="CDD" id="cd12166">
    <property type="entry name" value="2-Hacid_dh_7"/>
    <property type="match status" value="1"/>
</dbReference>
<dbReference type="InterPro" id="IPR036291">
    <property type="entry name" value="NAD(P)-bd_dom_sf"/>
</dbReference>
<dbReference type="GO" id="GO:0030267">
    <property type="term" value="F:glyoxylate reductase (NADPH) activity"/>
    <property type="evidence" value="ECO:0007669"/>
    <property type="project" value="TreeGrafter"/>
</dbReference>
<dbReference type="AlphaFoldDB" id="A0A563EFZ6"/>
<keyword evidence="1" id="KW-0560">Oxidoreductase</keyword>
<evidence type="ECO:0000313" key="4">
    <source>
        <dbReference type="EMBL" id="TWP44267.1"/>
    </source>
</evidence>
<evidence type="ECO:0000313" key="5">
    <source>
        <dbReference type="Proteomes" id="UP000316639"/>
    </source>
</evidence>
<dbReference type="PANTHER" id="PTHR10996">
    <property type="entry name" value="2-HYDROXYACID DEHYDROGENASE-RELATED"/>
    <property type="match status" value="1"/>
</dbReference>
<dbReference type="GO" id="GO:0005829">
    <property type="term" value="C:cytosol"/>
    <property type="evidence" value="ECO:0007669"/>
    <property type="project" value="TreeGrafter"/>
</dbReference>
<dbReference type="PANTHER" id="PTHR10996:SF178">
    <property type="entry name" value="2-HYDROXYACID DEHYDROGENASE YGL185C-RELATED"/>
    <property type="match status" value="1"/>
</dbReference>
<dbReference type="PROSITE" id="PS00671">
    <property type="entry name" value="D_2_HYDROXYACID_DH_3"/>
    <property type="match status" value="1"/>
</dbReference>
<dbReference type="InterPro" id="IPR029753">
    <property type="entry name" value="D-isomer_DH_CS"/>
</dbReference>
<dbReference type="Proteomes" id="UP000316639">
    <property type="component" value="Unassembled WGS sequence"/>
</dbReference>
<dbReference type="Gene3D" id="3.40.50.720">
    <property type="entry name" value="NAD(P)-binding Rossmann-like Domain"/>
    <property type="match status" value="2"/>
</dbReference>
<dbReference type="InterPro" id="IPR006140">
    <property type="entry name" value="D-isomer_DH_NAD-bd"/>
</dbReference>
<dbReference type="GO" id="GO:0051287">
    <property type="term" value="F:NAD binding"/>
    <property type="evidence" value="ECO:0007669"/>
    <property type="project" value="InterPro"/>
</dbReference>
<reference evidence="4 5" key="1">
    <citation type="submission" date="2019-07" db="EMBL/GenBank/DDBJ databases">
        <title>Lentzea xizangensis sp. nov., isolated from Qinghai-Tibetan Plateau Soils.</title>
        <authorList>
            <person name="Huang J."/>
        </authorList>
    </citation>
    <scope>NUCLEOTIDE SEQUENCE [LARGE SCALE GENOMIC DNA]</scope>
    <source>
        <strain evidence="4 5">FXJ1.1311</strain>
    </source>
</reference>
<dbReference type="EMBL" id="VOBR01000053">
    <property type="protein sequence ID" value="TWP44267.1"/>
    <property type="molecule type" value="Genomic_DNA"/>
</dbReference>
<keyword evidence="2" id="KW-0520">NAD</keyword>
<name>A0A563EFZ6_9PSEU</name>